<name>A0A0F9GMQ1_9ZZZZ</name>
<evidence type="ECO:0000256" key="3">
    <source>
        <dbReference type="SAM" id="Phobius"/>
    </source>
</evidence>
<feature type="transmembrane region" description="Helical" evidence="3">
    <location>
        <begin position="20"/>
        <end position="39"/>
    </location>
</feature>
<keyword evidence="3" id="KW-0812">Transmembrane</keyword>
<feature type="transmembrane region" description="Helical" evidence="3">
    <location>
        <begin position="126"/>
        <end position="147"/>
    </location>
</feature>
<feature type="transmembrane region" description="Helical" evidence="3">
    <location>
        <begin position="100"/>
        <end position="120"/>
    </location>
</feature>
<keyword evidence="3" id="KW-1133">Transmembrane helix</keyword>
<gene>
    <name evidence="4" type="ORF">LCGC14_1808310</name>
</gene>
<protein>
    <submittedName>
        <fullName evidence="4">Uncharacterized protein</fullName>
    </submittedName>
</protein>
<keyword evidence="1" id="KW-0175">Coiled coil</keyword>
<evidence type="ECO:0000313" key="4">
    <source>
        <dbReference type="EMBL" id="KKM00049.1"/>
    </source>
</evidence>
<accession>A0A0F9GMQ1</accession>
<feature type="coiled-coil region" evidence="1">
    <location>
        <begin position="175"/>
        <end position="241"/>
    </location>
</feature>
<comment type="caution">
    <text evidence="4">The sequence shown here is derived from an EMBL/GenBank/DDBJ whole genome shotgun (WGS) entry which is preliminary data.</text>
</comment>
<feature type="transmembrane region" description="Helical" evidence="3">
    <location>
        <begin position="59"/>
        <end position="79"/>
    </location>
</feature>
<dbReference type="EMBL" id="LAZR01017525">
    <property type="protein sequence ID" value="KKM00049.1"/>
    <property type="molecule type" value="Genomic_DNA"/>
</dbReference>
<evidence type="ECO:0000256" key="1">
    <source>
        <dbReference type="SAM" id="Coils"/>
    </source>
</evidence>
<sequence>MTKKILNFYASVETIVTQLVRLIVSVTSFSIGELAPLTAPLAPSFSIYLAMSERLHMPAYIALIAAGTIEIVGMYSAKISVRCYRWNSGRGKSEAAVPQGLSIAMTGIFYLVVLSMALTIELIPSLVSLIFPMFTLISIAVYVNMAIDQNLRKLEIDKTNDIADRKVKTGLTVEIKQAKIYLETVRDNISQAQQAATDNATEAQQQAQQLGDEIDIQAAKLEALTVKETKLKADIVQLQKQRKSEKSATATDAPTATGDDTTQQARSILTEIRRNGSEISGAELGRRLGKSGTLGRKLKNELWDEAATEGETIAQPNGKMEAN</sequence>
<feature type="region of interest" description="Disordered" evidence="2">
    <location>
        <begin position="241"/>
        <end position="264"/>
    </location>
</feature>
<dbReference type="AlphaFoldDB" id="A0A0F9GMQ1"/>
<organism evidence="4">
    <name type="scientific">marine sediment metagenome</name>
    <dbReference type="NCBI Taxonomy" id="412755"/>
    <lineage>
        <taxon>unclassified sequences</taxon>
        <taxon>metagenomes</taxon>
        <taxon>ecological metagenomes</taxon>
    </lineage>
</organism>
<reference evidence="4" key="1">
    <citation type="journal article" date="2015" name="Nature">
        <title>Complex archaea that bridge the gap between prokaryotes and eukaryotes.</title>
        <authorList>
            <person name="Spang A."/>
            <person name="Saw J.H."/>
            <person name="Jorgensen S.L."/>
            <person name="Zaremba-Niedzwiedzka K."/>
            <person name="Martijn J."/>
            <person name="Lind A.E."/>
            <person name="van Eijk R."/>
            <person name="Schleper C."/>
            <person name="Guy L."/>
            <person name="Ettema T.J."/>
        </authorList>
    </citation>
    <scope>NUCLEOTIDE SEQUENCE</scope>
</reference>
<feature type="compositionally biased region" description="Low complexity" evidence="2">
    <location>
        <begin position="248"/>
        <end position="264"/>
    </location>
</feature>
<proteinExistence type="predicted"/>
<evidence type="ECO:0000256" key="2">
    <source>
        <dbReference type="SAM" id="MobiDB-lite"/>
    </source>
</evidence>
<keyword evidence="3" id="KW-0472">Membrane</keyword>